<dbReference type="CDD" id="cd05247">
    <property type="entry name" value="UDP_G4E_1_SDR_e"/>
    <property type="match status" value="1"/>
</dbReference>
<dbReference type="Pfam" id="PF16363">
    <property type="entry name" value="GDP_Man_Dehyd"/>
    <property type="match status" value="2"/>
</dbReference>
<accession>A0A9P8CIV5</accession>
<feature type="compositionally biased region" description="Polar residues" evidence="4">
    <location>
        <begin position="15"/>
        <end position="27"/>
    </location>
</feature>
<dbReference type="GO" id="GO:0005829">
    <property type="term" value="C:cytosol"/>
    <property type="evidence" value="ECO:0007669"/>
    <property type="project" value="TreeGrafter"/>
</dbReference>
<dbReference type="Proteomes" id="UP000887226">
    <property type="component" value="Unassembled WGS sequence"/>
</dbReference>
<dbReference type="InterPro" id="IPR005886">
    <property type="entry name" value="UDP_G4E"/>
</dbReference>
<name>A0A9P8CIV5_9HELO</name>
<feature type="region of interest" description="Disordered" evidence="4">
    <location>
        <begin position="15"/>
        <end position="35"/>
    </location>
</feature>
<evidence type="ECO:0000256" key="1">
    <source>
        <dbReference type="ARBA" id="ARBA00001911"/>
    </source>
</evidence>
<protein>
    <recommendedName>
        <fullName evidence="5">NAD(P)-binding domain-containing protein</fullName>
    </recommendedName>
</protein>
<dbReference type="FunFam" id="3.40.50.720:FF:000418">
    <property type="entry name" value="UDP-glucose 4-epimerase 5"/>
    <property type="match status" value="1"/>
</dbReference>
<keyword evidence="2" id="KW-0520">NAD</keyword>
<dbReference type="PANTHER" id="PTHR43725:SF3">
    <property type="entry name" value="UDP-GLUCOSE 4-EPIMERASE (EUROFUNG)"/>
    <property type="match status" value="1"/>
</dbReference>
<dbReference type="Gene3D" id="3.40.50.720">
    <property type="entry name" value="NAD(P)-binding Rossmann-like Domain"/>
    <property type="match status" value="1"/>
</dbReference>
<gene>
    <name evidence="6" type="ORF">BJ878DRAFT_287929</name>
</gene>
<comment type="caution">
    <text evidence="6">The sequence shown here is derived from an EMBL/GenBank/DDBJ whole genome shotgun (WGS) entry which is preliminary data.</text>
</comment>
<dbReference type="GO" id="GO:0003978">
    <property type="term" value="F:UDP-glucose 4-epimerase activity"/>
    <property type="evidence" value="ECO:0007669"/>
    <property type="project" value="InterPro"/>
</dbReference>
<dbReference type="SUPFAM" id="SSF51735">
    <property type="entry name" value="NAD(P)-binding Rossmann-fold domains"/>
    <property type="match status" value="1"/>
</dbReference>
<dbReference type="InterPro" id="IPR016040">
    <property type="entry name" value="NAD(P)-bd_dom"/>
</dbReference>
<sequence>MSYFTDFRAQAYSSDSEVSSPDLQSRCSESENFDTPSTNGSVLFDQLDDADFAVREPIDEKYILVVGGCGYIGSHTVWELAKAGYNVVVIDNLSNAFRSVFERIGSMVNQHYELQKHRQPCLRLHEADFRDQQAITNILEEYAASPIYDKEYPGMIQQRCSNITGVIHFAAYKAVEESIRQPLKYYANNVGGLISFCSLLGNFGIKRIVFSSSATVYGTVADRGIPLREEYCSQKTISFVDHNGADTTVEAGCTGLTNPYGRTKWMCEAILSDLAHSDSEWSITALRYFNPIGCDKSGLLGEDPRLCATNLMPVVLRVLSGVMPILNIYGDDYNTPDGTAVRDYIHVTDLALGHVAALKSKPSSGFSVYNLGSGRGHSVLEVVAAVEGVFQRKVPTQLVSRRPGDVGSCVARSSKAEEELGWKAERGLITCCQDIHRYLTLAEKAGNMI</sequence>
<feature type="domain" description="NAD(P)-binding" evidence="5">
    <location>
        <begin position="64"/>
        <end position="148"/>
    </location>
</feature>
<organism evidence="6 7">
    <name type="scientific">Calycina marina</name>
    <dbReference type="NCBI Taxonomy" id="1763456"/>
    <lineage>
        <taxon>Eukaryota</taxon>
        <taxon>Fungi</taxon>
        <taxon>Dikarya</taxon>
        <taxon>Ascomycota</taxon>
        <taxon>Pezizomycotina</taxon>
        <taxon>Leotiomycetes</taxon>
        <taxon>Helotiales</taxon>
        <taxon>Pezizellaceae</taxon>
        <taxon>Calycina</taxon>
    </lineage>
</organism>
<dbReference type="NCBIfam" id="TIGR01179">
    <property type="entry name" value="galE"/>
    <property type="match status" value="1"/>
</dbReference>
<dbReference type="Gene3D" id="3.90.25.10">
    <property type="entry name" value="UDP-galactose 4-epimerase, domain 1"/>
    <property type="match status" value="1"/>
</dbReference>
<keyword evidence="3" id="KW-0413">Isomerase</keyword>
<comment type="cofactor">
    <cofactor evidence="1">
        <name>NAD(+)</name>
        <dbReference type="ChEBI" id="CHEBI:57540"/>
    </cofactor>
</comment>
<dbReference type="OrthoDB" id="9402762at2759"/>
<evidence type="ECO:0000256" key="3">
    <source>
        <dbReference type="ARBA" id="ARBA00023235"/>
    </source>
</evidence>
<dbReference type="EMBL" id="MU253743">
    <property type="protein sequence ID" value="KAG9248804.1"/>
    <property type="molecule type" value="Genomic_DNA"/>
</dbReference>
<feature type="domain" description="NAD(P)-binding" evidence="5">
    <location>
        <begin position="162"/>
        <end position="433"/>
    </location>
</feature>
<dbReference type="InterPro" id="IPR036291">
    <property type="entry name" value="NAD(P)-bd_dom_sf"/>
</dbReference>
<dbReference type="AlphaFoldDB" id="A0A9P8CIV5"/>
<evidence type="ECO:0000259" key="5">
    <source>
        <dbReference type="Pfam" id="PF16363"/>
    </source>
</evidence>
<proteinExistence type="predicted"/>
<dbReference type="GO" id="GO:0006012">
    <property type="term" value="P:galactose metabolic process"/>
    <property type="evidence" value="ECO:0007669"/>
    <property type="project" value="InterPro"/>
</dbReference>
<evidence type="ECO:0000313" key="7">
    <source>
        <dbReference type="Proteomes" id="UP000887226"/>
    </source>
</evidence>
<keyword evidence="7" id="KW-1185">Reference proteome</keyword>
<evidence type="ECO:0000256" key="2">
    <source>
        <dbReference type="ARBA" id="ARBA00023027"/>
    </source>
</evidence>
<reference evidence="6" key="1">
    <citation type="journal article" date="2021" name="IMA Fungus">
        <title>Genomic characterization of three marine fungi, including Emericellopsis atlantica sp. nov. with signatures of a generalist lifestyle and marine biomass degradation.</title>
        <authorList>
            <person name="Hagestad O.C."/>
            <person name="Hou L."/>
            <person name="Andersen J.H."/>
            <person name="Hansen E.H."/>
            <person name="Altermark B."/>
            <person name="Li C."/>
            <person name="Kuhnert E."/>
            <person name="Cox R.J."/>
            <person name="Crous P.W."/>
            <person name="Spatafora J.W."/>
            <person name="Lail K."/>
            <person name="Amirebrahimi M."/>
            <person name="Lipzen A."/>
            <person name="Pangilinan J."/>
            <person name="Andreopoulos W."/>
            <person name="Hayes R.D."/>
            <person name="Ng V."/>
            <person name="Grigoriev I.V."/>
            <person name="Jackson S.A."/>
            <person name="Sutton T.D.S."/>
            <person name="Dobson A.D.W."/>
            <person name="Rama T."/>
        </authorList>
    </citation>
    <scope>NUCLEOTIDE SEQUENCE</scope>
    <source>
        <strain evidence="6">TRa3180A</strain>
    </source>
</reference>
<dbReference type="PANTHER" id="PTHR43725">
    <property type="entry name" value="UDP-GLUCOSE 4-EPIMERASE"/>
    <property type="match status" value="1"/>
</dbReference>
<evidence type="ECO:0000313" key="6">
    <source>
        <dbReference type="EMBL" id="KAG9248804.1"/>
    </source>
</evidence>
<evidence type="ECO:0000256" key="4">
    <source>
        <dbReference type="SAM" id="MobiDB-lite"/>
    </source>
</evidence>